<dbReference type="InterPro" id="IPR007402">
    <property type="entry name" value="DUF455"/>
</dbReference>
<dbReference type="Proteomes" id="UP000070186">
    <property type="component" value="Unassembled WGS sequence"/>
</dbReference>
<comment type="caution">
    <text evidence="1">The sequence shown here is derived from an EMBL/GenBank/DDBJ whole genome shotgun (WGS) entry which is preliminary data.</text>
</comment>
<name>A0A133XGG3_9RHOO</name>
<dbReference type="CDD" id="cd00657">
    <property type="entry name" value="Ferritin_like"/>
    <property type="match status" value="1"/>
</dbReference>
<keyword evidence="2" id="KW-1185">Reference proteome</keyword>
<proteinExistence type="predicted"/>
<organism evidence="1 2">
    <name type="scientific">Dechloromonas denitrificans</name>
    <dbReference type="NCBI Taxonomy" id="281362"/>
    <lineage>
        <taxon>Bacteria</taxon>
        <taxon>Pseudomonadati</taxon>
        <taxon>Pseudomonadota</taxon>
        <taxon>Betaproteobacteria</taxon>
        <taxon>Rhodocyclales</taxon>
        <taxon>Azonexaceae</taxon>
        <taxon>Dechloromonas</taxon>
    </lineage>
</organism>
<dbReference type="RefSeq" id="WP_066883225.1">
    <property type="nucleotide sequence ID" value="NZ_LODL01000021.1"/>
</dbReference>
<dbReference type="AlphaFoldDB" id="A0A133XGG3"/>
<accession>A0A133XGG3</accession>
<reference evidence="1 2" key="1">
    <citation type="submission" date="2015-12" db="EMBL/GenBank/DDBJ databases">
        <title>Nitrous oxide reduction kinetics distinguish bacteria harboring typical versus atypical NosZ.</title>
        <authorList>
            <person name="Yoon S."/>
            <person name="Nissen S."/>
            <person name="Park D."/>
            <person name="Sanford R.A."/>
            <person name="Loeffler F.E."/>
        </authorList>
    </citation>
    <scope>NUCLEOTIDE SEQUENCE [LARGE SCALE GENOMIC DNA]</scope>
    <source>
        <strain evidence="1 2">ATCC BAA-841</strain>
    </source>
</reference>
<gene>
    <name evidence="1" type="ORF">AT959_11515</name>
</gene>
<sequence>MSRSLFAALADALAATEIEQKLALTAGIAADWQAGRLDWRDQPGVALHCGLPARPELVSPRRVPKRNPKSPEGRARLVHAIVHIEFTAINLALDHAARFPGMPAQYYADWIGVAAEEAYHFTILRQRLQALGHDYGDFPAHAGLWAMAEKTAGDVLARMALVPRLLEARGLDATPPIQQKLAECGDEESARLLDIILRDEIGHVGLGDQWFRQLCAERGLEPESTYRRLLDDYEAPWPQAPMNEAARLAAGFSTDELAELVAARA</sequence>
<dbReference type="EMBL" id="LODL01000021">
    <property type="protein sequence ID" value="KXB30013.1"/>
    <property type="molecule type" value="Genomic_DNA"/>
</dbReference>
<dbReference type="PIRSF" id="PIRSF012318">
    <property type="entry name" value="UCP012318"/>
    <property type="match status" value="1"/>
</dbReference>
<dbReference type="PANTHER" id="PTHR42782">
    <property type="entry name" value="SI:CH73-314G15.3"/>
    <property type="match status" value="1"/>
</dbReference>
<evidence type="ECO:0008006" key="3">
    <source>
        <dbReference type="Google" id="ProtNLM"/>
    </source>
</evidence>
<dbReference type="PANTHER" id="PTHR42782:SF4">
    <property type="entry name" value="DUF455 DOMAIN-CONTAINING PROTEIN"/>
    <property type="match status" value="1"/>
</dbReference>
<evidence type="ECO:0000313" key="2">
    <source>
        <dbReference type="Proteomes" id="UP000070186"/>
    </source>
</evidence>
<protein>
    <recommendedName>
        <fullName evidence="3">Rhamnosyltransferase</fullName>
    </recommendedName>
</protein>
<dbReference type="InterPro" id="IPR009078">
    <property type="entry name" value="Ferritin-like_SF"/>
</dbReference>
<dbReference type="Pfam" id="PF04305">
    <property type="entry name" value="DUF455"/>
    <property type="match status" value="1"/>
</dbReference>
<dbReference type="STRING" id="281362.AT959_11515"/>
<dbReference type="SUPFAM" id="SSF47240">
    <property type="entry name" value="Ferritin-like"/>
    <property type="match status" value="1"/>
</dbReference>
<evidence type="ECO:0000313" key="1">
    <source>
        <dbReference type="EMBL" id="KXB30013.1"/>
    </source>
</evidence>
<dbReference type="InterPro" id="IPR011197">
    <property type="entry name" value="UCP012318"/>
</dbReference>